<gene>
    <name evidence="3" type="ORF">SAMN05661044_04812</name>
</gene>
<keyword evidence="4" id="KW-1185">Reference proteome</keyword>
<reference evidence="4" key="1">
    <citation type="submission" date="2016-10" db="EMBL/GenBank/DDBJ databases">
        <authorList>
            <person name="Varghese N."/>
            <person name="Submissions S."/>
        </authorList>
    </citation>
    <scope>NUCLEOTIDE SEQUENCE [LARGE SCALE GENOMIC DNA]</scope>
    <source>
        <strain evidence="4">DSM 18733</strain>
    </source>
</reference>
<protein>
    <submittedName>
        <fullName evidence="3">Outer membrane protein beta-barrel domain-containing protein</fullName>
    </submittedName>
</protein>
<evidence type="ECO:0000313" key="4">
    <source>
        <dbReference type="Proteomes" id="UP000199421"/>
    </source>
</evidence>
<accession>A0A1H7XAG3</accession>
<evidence type="ECO:0000259" key="2">
    <source>
        <dbReference type="Pfam" id="PF13568"/>
    </source>
</evidence>
<feature type="signal peptide" evidence="1">
    <location>
        <begin position="1"/>
        <end position="22"/>
    </location>
</feature>
<sequence>MPFKNLSLFISILSFLSISAKAQDYNSSTYDNKRVSMGIAISPNLSWLRYGDFDVKSSSAKVGYNYGLIADFAFSENYYFSSGLFIDNLRSQSQTYHSQADGSTNTLTNNYRLQYAEIPFGIKLKSTQRYYRSYYGQFGFTMGVKLSAKQEILNENRVVVQESNNMKGDANLLRLGLQIGGGVEWLLDHNLRLMTGLSFNNGFTRVIKHGSANNSYVAFNFGILF</sequence>
<keyword evidence="1" id="KW-0732">Signal</keyword>
<evidence type="ECO:0000313" key="3">
    <source>
        <dbReference type="EMBL" id="SEM30796.1"/>
    </source>
</evidence>
<dbReference type="RefSeq" id="WP_162276665.1">
    <property type="nucleotide sequence ID" value="NZ_FOAF01000010.1"/>
</dbReference>
<dbReference type="Proteomes" id="UP000199421">
    <property type="component" value="Unassembled WGS sequence"/>
</dbReference>
<organism evidence="3 4">
    <name type="scientific">Olivibacter domesticus</name>
    <name type="common">Pseudosphingobacterium domesticum</name>
    <dbReference type="NCBI Taxonomy" id="407022"/>
    <lineage>
        <taxon>Bacteria</taxon>
        <taxon>Pseudomonadati</taxon>
        <taxon>Bacteroidota</taxon>
        <taxon>Sphingobacteriia</taxon>
        <taxon>Sphingobacteriales</taxon>
        <taxon>Sphingobacteriaceae</taxon>
        <taxon>Olivibacter</taxon>
    </lineage>
</organism>
<evidence type="ECO:0000256" key="1">
    <source>
        <dbReference type="SAM" id="SignalP"/>
    </source>
</evidence>
<proteinExistence type="predicted"/>
<dbReference type="STRING" id="407022.SAMN05661044_04812"/>
<dbReference type="AlphaFoldDB" id="A0A1H7XAG3"/>
<feature type="domain" description="Outer membrane protein beta-barrel" evidence="2">
    <location>
        <begin position="28"/>
        <end position="204"/>
    </location>
</feature>
<dbReference type="Pfam" id="PF13568">
    <property type="entry name" value="OMP_b-brl_2"/>
    <property type="match status" value="1"/>
</dbReference>
<dbReference type="InterPro" id="IPR025665">
    <property type="entry name" value="Beta-barrel_OMP_2"/>
</dbReference>
<feature type="chain" id="PRO_5011789037" evidence="1">
    <location>
        <begin position="23"/>
        <end position="225"/>
    </location>
</feature>
<name>A0A1H7XAG3_OLID1</name>
<dbReference type="EMBL" id="FOAF01000010">
    <property type="protein sequence ID" value="SEM30796.1"/>
    <property type="molecule type" value="Genomic_DNA"/>
</dbReference>